<dbReference type="EMBL" id="JAAAUY010000449">
    <property type="protein sequence ID" value="KAF9329750.1"/>
    <property type="molecule type" value="Genomic_DNA"/>
</dbReference>
<sequence length="1587" mass="173285">MAPPIFIQPKNASTLAPVTTGDSVSSLLETMPRESLEQSLHANQRMLSSIPPSPSSEPGASVQLRVSIAVDSEQHYEKLVKSKVYMVLVLTALVQLPNQRIWIEQGRTELMSLPKGHLDGHFVNTLSLQIQDNFLVIGFTLLVVPPSGTSPKVIASFPGLDGLIPWAETTVAIEHFVLGSSGTQDCKHDASISHPSINFSTPLMDIALPPNAGLRKSKHTVAILNVTVEETLPKLPFAKLAAERQRVGPSFSQTYTGHSVRGTAIYGREHLYESPLAFTLPIKLLQLLAQDERKVIQELEKEHDVSLSDLIQAIPLDHQPNPMTRRTSFMQTLRRTGSRAGLSNEETLKSAKARQLGLAAEDAQIQKLLRQQISAHRNIEVFYESMIQKVEHKLRENMEVGQGPFRRSPEKKDESVQWIPLNCCIQELLVHDDGYQTNYQTTTVGAAAAHSVGYNRTSVDDTGKAPAMGVFWAKQEQGNNLIRDLRALQEVLTSCATEFNELLMACLSSVRSFEGGRHTRIQALVKEIQFLNDEIISFGSFILQDYLTSLSTEGTARHICEEIESLVTRMRLIEFMDPGQEQQQQEQGGPGWLSDSKQKIKEVVNYTRDLSGFIGVAVQHECLVTDATQVASPEWIIAKRTRECCLSQLTTALATSFFAILEDWWSNMAVALQHGGLHGANPLIHSAACKHGSSRSMEHIDEEGSPLIESLEILHEEIIPPKTGEPRGALRRLSSSSKTNGRGKPRRSSVQSTSSNQSFASSRSGSFSRSKSFSKHPLDHLPTAKTQNDMFWDQLMSLGWLVQIESLLSTQGSELGMLQDYAQAVIDVRDSVMISFHCLPMSMPSLPTESLSPSTSKLPPDADDLAESRIQISGRRGQLIVSFGLDPLQFAMLPEPLKASSAKIQMLPVLFSQGINEMQTISNLTGKNPIQHSINEEGLRQMQAYVARYKAWQSQSRAIQAQKEVSTSHAPSRSRSFGPHATRRGDVSAASLISDWDMVTPTRVEPWNGENLVIDLLDHLEMAILGHADETRSLVDSSSGSINESNSSSFQISYSPQTVVSETSSRARTETGPGIATGILGSMMEFGSSRLFGTRGSKDTEILECAEALTRALGQINPLHDVPQQSDLDSCECQEPPTLVPASSLWVTSHVVSCKSAKDRTSMSVTLSQVNLLKNCHGLQSNPDHNGQDDEDDWQAILDAMRSEIGVRIKNVERNLKLGEFAKDLLWISAFGAGTPSPPQEMIPSQSSSTLSTQESLESPQVKDALTFVRSLLPASLTSPTQGDTSPGAENINEDELVDDGVLVEHEARDNVPSSTIPFASPTTLESPPPLKLVRHMTGPALEPVMTVDSNAQLSPTSGSVLSQALDIPDGLQPSITAAEQNGQYTSFPESFDEPQLAQLLARSLGLDSFGLSSSGSVTEVPENHRRPSQKKPFHPQTGFSLATTAGQRSTPSWSSQQSIYYQQQQHPPTSSSSTPPLKKRISALGLGLGFGLSPSSKPNNKTHSPSSSLDSTAPSSSMSLPKVSSLSSAHPQEPPGLTLCPSSSSSSAFYDGKGQKGKFAFNRVQLKFLPAAYRPPRRMTTNTFES</sequence>
<feature type="compositionally biased region" description="Polar residues" evidence="3">
    <location>
        <begin position="960"/>
        <end position="975"/>
    </location>
</feature>
<keyword evidence="2" id="KW-0443">Lipid metabolism</keyword>
<comment type="caution">
    <text evidence="4">The sequence shown here is derived from an EMBL/GenBank/DDBJ whole genome shotgun (WGS) entry which is preliminary data.</text>
</comment>
<feature type="compositionally biased region" description="Low complexity" evidence="3">
    <location>
        <begin position="748"/>
        <end position="771"/>
    </location>
</feature>
<feature type="region of interest" description="Disordered" evidence="3">
    <location>
        <begin position="960"/>
        <end position="984"/>
    </location>
</feature>
<evidence type="ECO:0000256" key="1">
    <source>
        <dbReference type="ARBA" id="ARBA00022801"/>
    </source>
</evidence>
<feature type="compositionally biased region" description="Low complexity" evidence="3">
    <location>
        <begin position="1505"/>
        <end position="1529"/>
    </location>
</feature>
<evidence type="ECO:0000313" key="5">
    <source>
        <dbReference type="Proteomes" id="UP000696485"/>
    </source>
</evidence>
<dbReference type="InterPro" id="IPR039034">
    <property type="entry name" value="INPP4"/>
</dbReference>
<feature type="compositionally biased region" description="Low complexity" evidence="3">
    <location>
        <begin position="1245"/>
        <end position="1259"/>
    </location>
</feature>
<dbReference type="GO" id="GO:0005737">
    <property type="term" value="C:cytoplasm"/>
    <property type="evidence" value="ECO:0007669"/>
    <property type="project" value="TreeGrafter"/>
</dbReference>
<evidence type="ECO:0000256" key="2">
    <source>
        <dbReference type="ARBA" id="ARBA00023098"/>
    </source>
</evidence>
<dbReference type="PANTHER" id="PTHR12187:SF11">
    <property type="entry name" value="PHOSPHATIDYLINOSITOL-3,4-BISPHOSPHATE 4-PHOSPHATASE"/>
    <property type="match status" value="1"/>
</dbReference>
<name>A0A9P5VKW3_9FUNG</name>
<feature type="region of interest" description="Disordered" evidence="3">
    <location>
        <begin position="1036"/>
        <end position="1056"/>
    </location>
</feature>
<organism evidence="4 5">
    <name type="scientific">Podila minutissima</name>
    <dbReference type="NCBI Taxonomy" id="64525"/>
    <lineage>
        <taxon>Eukaryota</taxon>
        <taxon>Fungi</taxon>
        <taxon>Fungi incertae sedis</taxon>
        <taxon>Mucoromycota</taxon>
        <taxon>Mortierellomycotina</taxon>
        <taxon>Mortierellomycetes</taxon>
        <taxon>Mortierellales</taxon>
        <taxon>Mortierellaceae</taxon>
        <taxon>Podila</taxon>
    </lineage>
</organism>
<evidence type="ECO:0000256" key="3">
    <source>
        <dbReference type="SAM" id="MobiDB-lite"/>
    </source>
</evidence>
<feature type="region of interest" description="Disordered" evidence="3">
    <location>
        <begin position="718"/>
        <end position="780"/>
    </location>
</feature>
<feature type="compositionally biased region" description="Polar residues" evidence="3">
    <location>
        <begin position="1438"/>
        <end position="1452"/>
    </location>
</feature>
<feature type="region of interest" description="Disordered" evidence="3">
    <location>
        <begin position="1237"/>
        <end position="1259"/>
    </location>
</feature>
<feature type="compositionally biased region" description="Low complexity" evidence="3">
    <location>
        <begin position="1453"/>
        <end position="1477"/>
    </location>
</feature>
<keyword evidence="5" id="KW-1185">Reference proteome</keyword>
<dbReference type="Proteomes" id="UP000696485">
    <property type="component" value="Unassembled WGS sequence"/>
</dbReference>
<accession>A0A9P5VKW3</accession>
<keyword evidence="1" id="KW-0378">Hydrolase</keyword>
<reference evidence="4" key="1">
    <citation type="journal article" date="2020" name="Fungal Divers.">
        <title>Resolving the Mortierellaceae phylogeny through synthesis of multi-gene phylogenetics and phylogenomics.</title>
        <authorList>
            <person name="Vandepol N."/>
            <person name="Liber J."/>
            <person name="Desiro A."/>
            <person name="Na H."/>
            <person name="Kennedy M."/>
            <person name="Barry K."/>
            <person name="Grigoriev I.V."/>
            <person name="Miller A.N."/>
            <person name="O'Donnell K."/>
            <person name="Stajich J.E."/>
            <person name="Bonito G."/>
        </authorList>
    </citation>
    <scope>NUCLEOTIDE SEQUENCE</scope>
    <source>
        <strain evidence="4">NVP1</strain>
    </source>
</reference>
<dbReference type="PANTHER" id="PTHR12187">
    <property type="entry name" value="AGAP000124-PA"/>
    <property type="match status" value="1"/>
</dbReference>
<protein>
    <submittedName>
        <fullName evidence="4">Phosphatidylinositol 3,4,5-trisphosphate-dependent Rac exchanger 2 protein</fullName>
    </submittedName>
</protein>
<evidence type="ECO:0000313" key="4">
    <source>
        <dbReference type="EMBL" id="KAF9329750.1"/>
    </source>
</evidence>
<feature type="compositionally biased region" description="Low complexity" evidence="3">
    <location>
        <begin position="1037"/>
        <end position="1055"/>
    </location>
</feature>
<gene>
    <name evidence="4" type="primary">PREX2</name>
    <name evidence="4" type="ORF">BG006_007192</name>
</gene>
<dbReference type="GO" id="GO:0016316">
    <property type="term" value="F:phosphatidylinositol-3,4-bisphosphate 4-phosphatase activity"/>
    <property type="evidence" value="ECO:0007669"/>
    <property type="project" value="InterPro"/>
</dbReference>
<feature type="region of interest" description="Disordered" evidence="3">
    <location>
        <begin position="1416"/>
        <end position="1553"/>
    </location>
</feature>
<proteinExistence type="predicted"/>